<reference evidence="2 3" key="1">
    <citation type="journal article" date="2016" name="Mol. Biol. Evol.">
        <title>Comparative Genomics of Early-Diverging Mushroom-Forming Fungi Provides Insights into the Origins of Lignocellulose Decay Capabilities.</title>
        <authorList>
            <person name="Nagy L.G."/>
            <person name="Riley R."/>
            <person name="Tritt A."/>
            <person name="Adam C."/>
            <person name="Daum C."/>
            <person name="Floudas D."/>
            <person name="Sun H."/>
            <person name="Yadav J.S."/>
            <person name="Pangilinan J."/>
            <person name="Larsson K.H."/>
            <person name="Matsuura K."/>
            <person name="Barry K."/>
            <person name="Labutti K."/>
            <person name="Kuo R."/>
            <person name="Ohm R.A."/>
            <person name="Bhattacharya S.S."/>
            <person name="Shirouzu T."/>
            <person name="Yoshinaga Y."/>
            <person name="Martin F.M."/>
            <person name="Grigoriev I.V."/>
            <person name="Hibbett D.S."/>
        </authorList>
    </citation>
    <scope>NUCLEOTIDE SEQUENCE [LARGE SCALE GENOMIC DNA]</scope>
    <source>
        <strain evidence="2 3">HHB14362 ss-1</strain>
    </source>
</reference>
<dbReference type="OrthoDB" id="5598396at2759"/>
<dbReference type="STRING" id="1314782.A0A165NAZ4"/>
<evidence type="ECO:0000256" key="1">
    <source>
        <dbReference type="ARBA" id="ARBA00023125"/>
    </source>
</evidence>
<organism evidence="2 3">
    <name type="scientific">Neolentinus lepideus HHB14362 ss-1</name>
    <dbReference type="NCBI Taxonomy" id="1314782"/>
    <lineage>
        <taxon>Eukaryota</taxon>
        <taxon>Fungi</taxon>
        <taxon>Dikarya</taxon>
        <taxon>Basidiomycota</taxon>
        <taxon>Agaricomycotina</taxon>
        <taxon>Agaricomycetes</taxon>
        <taxon>Gloeophyllales</taxon>
        <taxon>Gloeophyllaceae</taxon>
        <taxon>Neolentinus</taxon>
    </lineage>
</organism>
<dbReference type="Proteomes" id="UP000076761">
    <property type="component" value="Unassembled WGS sequence"/>
</dbReference>
<keyword evidence="3" id="KW-1185">Reference proteome</keyword>
<proteinExistence type="predicted"/>
<dbReference type="InParanoid" id="A0A165NAZ4"/>
<protein>
    <recommendedName>
        <fullName evidence="4">DNA breaking-rejoining enzyme</fullName>
    </recommendedName>
</protein>
<accession>A0A165NAZ4</accession>
<evidence type="ECO:0000313" key="2">
    <source>
        <dbReference type="EMBL" id="KZT19403.1"/>
    </source>
</evidence>
<evidence type="ECO:0000313" key="3">
    <source>
        <dbReference type="Proteomes" id="UP000076761"/>
    </source>
</evidence>
<evidence type="ECO:0008006" key="4">
    <source>
        <dbReference type="Google" id="ProtNLM"/>
    </source>
</evidence>
<sequence>MITVSPKSRQPLRKAWTRERLLYERSLALSFALDTSSKASYSSALNSYLTFCSLHTFPVEPTEETFSFYITFMSAHIEPRSVDSYLSGICSELEVYYPNVRQVRQSHLVARTLRGCKRRFSKPISRAQPISKTDIETVHKDLSRSDLHDDILFLSLLLTGFYALMRLGELIWPDNNDLCQYRKVSTRDTVHHNHSGYDFVLAAHKADAFYEGATYLATKGVSPELIRRTGRWSSSAWEAYVREHPVLLQSIVFSGHSTNSPA</sequence>
<dbReference type="GO" id="GO:0003677">
    <property type="term" value="F:DNA binding"/>
    <property type="evidence" value="ECO:0007669"/>
    <property type="project" value="UniProtKB-KW"/>
</dbReference>
<dbReference type="InterPro" id="IPR010998">
    <property type="entry name" value="Integrase_recombinase_N"/>
</dbReference>
<keyword evidence="1" id="KW-0238">DNA-binding</keyword>
<name>A0A165NAZ4_9AGAM</name>
<dbReference type="EMBL" id="KV425642">
    <property type="protein sequence ID" value="KZT19403.1"/>
    <property type="molecule type" value="Genomic_DNA"/>
</dbReference>
<dbReference type="AlphaFoldDB" id="A0A165NAZ4"/>
<dbReference type="Gene3D" id="1.10.150.130">
    <property type="match status" value="1"/>
</dbReference>
<gene>
    <name evidence="2" type="ORF">NEOLEDRAFT_1159120</name>
</gene>